<dbReference type="GO" id="GO:0000408">
    <property type="term" value="C:EKC/KEOPS complex"/>
    <property type="evidence" value="ECO:0007669"/>
    <property type="project" value="TreeGrafter"/>
</dbReference>
<reference evidence="3" key="2">
    <citation type="submission" date="2021-02" db="EMBL/GenBank/DDBJ databases">
        <title>Aspergillus chevalieri M1 genome sequence.</title>
        <authorList>
            <person name="Kadooka C."/>
            <person name="Mori K."/>
            <person name="Futagami T."/>
        </authorList>
    </citation>
    <scope>NUCLEOTIDE SEQUENCE</scope>
    <source>
        <strain evidence="3">M1</strain>
    </source>
</reference>
<dbReference type="GeneID" id="66979207"/>
<dbReference type="PANTHER" id="PTHR31283">
    <property type="entry name" value="EKC/KEOPS COMPLEX SUBUNIT PCC1 FAMILY MEMBER"/>
    <property type="match status" value="1"/>
</dbReference>
<name>A0A7R7VJ64_ASPCH</name>
<dbReference type="Gene3D" id="3.30.310.50">
    <property type="entry name" value="Alpha-D-phosphohexomutase, C-terminal domain"/>
    <property type="match status" value="1"/>
</dbReference>
<dbReference type="InterPro" id="IPR015419">
    <property type="entry name" value="CTAG/Pcc1"/>
</dbReference>
<dbReference type="AlphaFoldDB" id="A0A7R7VJ64"/>
<feature type="region of interest" description="Disordered" evidence="2">
    <location>
        <begin position="1"/>
        <end position="35"/>
    </location>
</feature>
<gene>
    <name evidence="3" type="ORF">ACHE_20306A</name>
</gene>
<dbReference type="KEGG" id="ache:ACHE_20306A"/>
<keyword evidence="4" id="KW-1185">Reference proteome</keyword>
<dbReference type="PANTHER" id="PTHR31283:SF5">
    <property type="entry name" value="EKC_KEOPS COMPLEX SUBUNIT LAGE3"/>
    <property type="match status" value="1"/>
</dbReference>
<protein>
    <recommendedName>
        <fullName evidence="5">Transcription factor Pcc1</fullName>
    </recommendedName>
</protein>
<dbReference type="Proteomes" id="UP000637239">
    <property type="component" value="Chromosome 2"/>
</dbReference>
<proteinExistence type="inferred from homology"/>
<dbReference type="FunFam" id="3.30.310.50:FF:000011">
    <property type="entry name" value="Transcription factor Pcc1"/>
    <property type="match status" value="1"/>
</dbReference>
<evidence type="ECO:0000256" key="1">
    <source>
        <dbReference type="ARBA" id="ARBA00007073"/>
    </source>
</evidence>
<dbReference type="GO" id="GO:0070525">
    <property type="term" value="P:tRNA threonylcarbamoyladenosine metabolic process"/>
    <property type="evidence" value="ECO:0007669"/>
    <property type="project" value="TreeGrafter"/>
</dbReference>
<comment type="similarity">
    <text evidence="1">Belongs to the CTAG/PCC1 family.</text>
</comment>
<feature type="compositionally biased region" description="Basic and acidic residues" evidence="2">
    <location>
        <begin position="23"/>
        <end position="33"/>
    </location>
</feature>
<sequence>MLRHTSPYPEPPRLPLTTANEPSNKHFHLDPSKQNKHHITSATLYTLPTLEKTTMAANATEFPYSLTITLPLPSSHLSSSALRTLEVDTELSPFVQRDLELVAPSASTPAPEAGKMEIEEGEKSVLKTTYRATTNRMLRVAVNGFMESLGVVLGVMQELDVDVLEMDGVKEDE</sequence>
<organism evidence="3 4">
    <name type="scientific">Aspergillus chevalieri</name>
    <name type="common">Eurotium chevalieri</name>
    <dbReference type="NCBI Taxonomy" id="182096"/>
    <lineage>
        <taxon>Eukaryota</taxon>
        <taxon>Fungi</taxon>
        <taxon>Dikarya</taxon>
        <taxon>Ascomycota</taxon>
        <taxon>Pezizomycotina</taxon>
        <taxon>Eurotiomycetes</taxon>
        <taxon>Eurotiomycetidae</taxon>
        <taxon>Eurotiales</taxon>
        <taxon>Aspergillaceae</taxon>
        <taxon>Aspergillus</taxon>
        <taxon>Aspergillus subgen. Aspergillus</taxon>
    </lineage>
</organism>
<evidence type="ECO:0000313" key="3">
    <source>
        <dbReference type="EMBL" id="BCR84848.1"/>
    </source>
</evidence>
<accession>A0A7R7VJ64</accession>
<reference evidence="3" key="1">
    <citation type="submission" date="2021-01" db="EMBL/GenBank/DDBJ databases">
        <authorList>
            <consortium name="Aspergillus chevalieri M1 genome sequencing consortium"/>
            <person name="Kazuki M."/>
            <person name="Futagami T."/>
        </authorList>
    </citation>
    <scope>NUCLEOTIDE SEQUENCE</scope>
    <source>
        <strain evidence="3">M1</strain>
    </source>
</reference>
<evidence type="ECO:0000256" key="2">
    <source>
        <dbReference type="SAM" id="MobiDB-lite"/>
    </source>
</evidence>
<evidence type="ECO:0008006" key="5">
    <source>
        <dbReference type="Google" id="ProtNLM"/>
    </source>
</evidence>
<evidence type="ECO:0000313" key="4">
    <source>
        <dbReference type="Proteomes" id="UP000637239"/>
    </source>
</evidence>
<dbReference type="Pfam" id="PF09341">
    <property type="entry name" value="Pcc1"/>
    <property type="match status" value="1"/>
</dbReference>
<dbReference type="EMBL" id="AP024417">
    <property type="protein sequence ID" value="BCR84848.1"/>
    <property type="molecule type" value="Genomic_DNA"/>
</dbReference>
<dbReference type="RefSeq" id="XP_043133370.1">
    <property type="nucleotide sequence ID" value="XM_043284594.1"/>
</dbReference>